<evidence type="ECO:0000313" key="2">
    <source>
        <dbReference type="Proteomes" id="UP000321822"/>
    </source>
</evidence>
<gene>
    <name evidence="1" type="ORF">ESZ36_13465</name>
</gene>
<evidence type="ECO:0000313" key="1">
    <source>
        <dbReference type="EMBL" id="TWX67302.1"/>
    </source>
</evidence>
<comment type="caution">
    <text evidence="1">The sequence shown here is derived from an EMBL/GenBank/DDBJ whole genome shotgun (WGS) entry which is preliminary data.</text>
</comment>
<accession>A0A5C6QF98</accession>
<dbReference type="EMBL" id="VOLT01000006">
    <property type="protein sequence ID" value="TWX67302.1"/>
    <property type="molecule type" value="Genomic_DNA"/>
</dbReference>
<proteinExistence type="predicted"/>
<sequence length="191" mass="22116">MRKYLYLTEVEWADAWIKGGLIPISLASSYLSEDRAGIFTPDENLIHESAVPIPSLRQHGIHIEGSRNITIKNFTSNGIKQPDIIKANYYKEDGLILSFCNTFSEDIAKKMEKKACVEIINIEKLRQNIDRQLGCKGIMDSCRYTSDHNRNHFLKSSEDSWQDEFRLFWKTTREKWVQIPANSAELVKVFD</sequence>
<dbReference type="AlphaFoldDB" id="A0A5C6QF98"/>
<reference evidence="1 2" key="1">
    <citation type="submission" date="2019-07" db="EMBL/GenBank/DDBJ databases">
        <title>Genomes of sea-ice associated Colwellia species.</title>
        <authorList>
            <person name="Bowman J.P."/>
        </authorList>
    </citation>
    <scope>NUCLEOTIDE SEQUENCE [LARGE SCALE GENOMIC DNA]</scope>
    <source>
        <strain evidence="1 2">ACAM 459</strain>
    </source>
</reference>
<name>A0A5C6QF98_9GAMM</name>
<organism evidence="1 2">
    <name type="scientific">Colwellia demingiae</name>
    <dbReference type="NCBI Taxonomy" id="89401"/>
    <lineage>
        <taxon>Bacteria</taxon>
        <taxon>Pseudomonadati</taxon>
        <taxon>Pseudomonadota</taxon>
        <taxon>Gammaproteobacteria</taxon>
        <taxon>Alteromonadales</taxon>
        <taxon>Colwelliaceae</taxon>
        <taxon>Colwellia</taxon>
    </lineage>
</organism>
<dbReference type="OrthoDB" id="9204684at2"/>
<dbReference type="RefSeq" id="WP_146788846.1">
    <property type="nucleotide sequence ID" value="NZ_VOLT01000006.1"/>
</dbReference>
<keyword evidence="2" id="KW-1185">Reference proteome</keyword>
<protein>
    <submittedName>
        <fullName evidence="1">Uncharacterized protein</fullName>
    </submittedName>
</protein>
<dbReference type="Proteomes" id="UP000321822">
    <property type="component" value="Unassembled WGS sequence"/>
</dbReference>